<gene>
    <name evidence="1" type="ORF">EV211_1154</name>
</gene>
<comment type="caution">
    <text evidence="1">The sequence shown here is derived from an EMBL/GenBank/DDBJ whole genome shotgun (WGS) entry which is preliminary data.</text>
</comment>
<name>A0A4V3CRD0_9FIRM</name>
<dbReference type="RefSeq" id="WP_133528353.1">
    <property type="nucleotide sequence ID" value="NZ_SNXO01000015.1"/>
</dbReference>
<dbReference type="Proteomes" id="UP000295500">
    <property type="component" value="Unassembled WGS sequence"/>
</dbReference>
<reference evidence="1 2" key="1">
    <citation type="submission" date="2019-03" db="EMBL/GenBank/DDBJ databases">
        <title>Genomic Encyclopedia of Type Strains, Phase IV (KMG-IV): sequencing the most valuable type-strain genomes for metagenomic binning, comparative biology and taxonomic classification.</title>
        <authorList>
            <person name="Goeker M."/>
        </authorList>
    </citation>
    <scope>NUCLEOTIDE SEQUENCE [LARGE SCALE GENOMIC DNA]</scope>
    <source>
        <strain evidence="1 2">DSM 28287</strain>
    </source>
</reference>
<accession>A0A4V3CRD0</accession>
<protein>
    <submittedName>
        <fullName evidence="1">Uncharacterized protein</fullName>
    </submittedName>
</protein>
<dbReference type="EMBL" id="SNXO01000015">
    <property type="protein sequence ID" value="TDP56382.1"/>
    <property type="molecule type" value="Genomic_DNA"/>
</dbReference>
<keyword evidence="2" id="KW-1185">Reference proteome</keyword>
<evidence type="ECO:0000313" key="1">
    <source>
        <dbReference type="EMBL" id="TDP56382.1"/>
    </source>
</evidence>
<evidence type="ECO:0000313" key="2">
    <source>
        <dbReference type="Proteomes" id="UP000295500"/>
    </source>
</evidence>
<organism evidence="1 2">
    <name type="scientific">Aminicella lysinilytica</name>
    <dbReference type="NCBI Taxonomy" id="433323"/>
    <lineage>
        <taxon>Bacteria</taxon>
        <taxon>Bacillati</taxon>
        <taxon>Bacillota</taxon>
        <taxon>Clostridia</taxon>
        <taxon>Peptostreptococcales</taxon>
        <taxon>Anaerovoracaceae</taxon>
        <taxon>Aminicella</taxon>
    </lineage>
</organism>
<dbReference type="AlphaFoldDB" id="A0A4V3CRD0"/>
<dbReference type="OrthoDB" id="2064210at2"/>
<proteinExistence type="predicted"/>
<sequence length="59" mass="7133">MRKTKYHIYLDEKEYRQVMESLVNLRNNLITQGKYTDLADEVLCKLINAKKKKIKIKYV</sequence>